<reference evidence="2" key="2">
    <citation type="submission" date="2022-04" db="EMBL/GenBank/DDBJ databases">
        <title>Complete Genome Sequence of Flavobacterium sediminilitoris YSM-43, Isolated from a Tidal Sediment.</title>
        <authorList>
            <person name="Lee P.A."/>
        </authorList>
    </citation>
    <scope>NUCLEOTIDE SEQUENCE</scope>
    <source>
        <strain evidence="2">YSM-43</strain>
    </source>
</reference>
<dbReference type="InterPro" id="IPR014710">
    <property type="entry name" value="RmlC-like_jellyroll"/>
</dbReference>
<organism evidence="2 3">
    <name type="scientific">Flavobacterium sediminilitoris</name>
    <dbReference type="NCBI Taxonomy" id="2024526"/>
    <lineage>
        <taxon>Bacteria</taxon>
        <taxon>Pseudomonadati</taxon>
        <taxon>Bacteroidota</taxon>
        <taxon>Flavobacteriia</taxon>
        <taxon>Flavobacteriales</taxon>
        <taxon>Flavobacteriaceae</taxon>
        <taxon>Flavobacterium</taxon>
    </lineage>
</organism>
<dbReference type="Pfam" id="PF00027">
    <property type="entry name" value="cNMP_binding"/>
    <property type="match status" value="1"/>
</dbReference>
<accession>A0ABY4HHQ6</accession>
<evidence type="ECO:0000313" key="2">
    <source>
        <dbReference type="EMBL" id="UOX32368.1"/>
    </source>
</evidence>
<dbReference type="CDD" id="cd00038">
    <property type="entry name" value="CAP_ED"/>
    <property type="match status" value="1"/>
</dbReference>
<reference evidence="2" key="1">
    <citation type="submission" date="2021-12" db="EMBL/GenBank/DDBJ databases">
        <authorList>
            <person name="Cha I.-T."/>
            <person name="Lee K.-E."/>
            <person name="Park S.-J."/>
        </authorList>
    </citation>
    <scope>NUCLEOTIDE SEQUENCE</scope>
    <source>
        <strain evidence="2">YSM-43</strain>
    </source>
</reference>
<dbReference type="InterPro" id="IPR018490">
    <property type="entry name" value="cNMP-bd_dom_sf"/>
</dbReference>
<gene>
    <name evidence="2" type="ORF">LXD69_09920</name>
</gene>
<dbReference type="PROSITE" id="PS50042">
    <property type="entry name" value="CNMP_BINDING_3"/>
    <property type="match status" value="1"/>
</dbReference>
<proteinExistence type="predicted"/>
<dbReference type="InterPro" id="IPR000595">
    <property type="entry name" value="cNMP-bd_dom"/>
</dbReference>
<name>A0ABY4HHQ6_9FLAO</name>
<dbReference type="RefSeq" id="WP_246915002.1">
    <property type="nucleotide sequence ID" value="NZ_CP090145.1"/>
</dbReference>
<protein>
    <submittedName>
        <fullName evidence="2">Crp/Fnr family transcriptional regulator</fullName>
    </submittedName>
</protein>
<dbReference type="Gene3D" id="2.60.120.10">
    <property type="entry name" value="Jelly Rolls"/>
    <property type="match status" value="1"/>
</dbReference>
<keyword evidence="3" id="KW-1185">Reference proteome</keyword>
<evidence type="ECO:0000259" key="1">
    <source>
        <dbReference type="PROSITE" id="PS50042"/>
    </source>
</evidence>
<evidence type="ECO:0000313" key="3">
    <source>
        <dbReference type="Proteomes" id="UP000830454"/>
    </source>
</evidence>
<feature type="domain" description="Cyclic nucleotide-binding" evidence="1">
    <location>
        <begin position="10"/>
        <end position="112"/>
    </location>
</feature>
<sequence length="187" mass="21992">MNELIEFCNKISTLDEISSADLNSILKTKSVKKNEYLADSNSHSKELFFIKKGIVKLCFNGNGKEFIMRFFEENILFADIESYVHKKHSKYEIVAIEDTEYYSFSFLEFEQLCLKHHRLETFFRKFMTIANLNMMKRISEILEEDATKRYSNFRAQNPKLLERISLGDLANYLGITQVSLSRIRAIK</sequence>
<dbReference type="Proteomes" id="UP000830454">
    <property type="component" value="Chromosome"/>
</dbReference>
<dbReference type="EMBL" id="CP090145">
    <property type="protein sequence ID" value="UOX32368.1"/>
    <property type="molecule type" value="Genomic_DNA"/>
</dbReference>
<dbReference type="SUPFAM" id="SSF51206">
    <property type="entry name" value="cAMP-binding domain-like"/>
    <property type="match status" value="1"/>
</dbReference>